<reference evidence="1 2" key="2">
    <citation type="journal article" date="2022" name="Mol. Ecol. Resour.">
        <title>The genomes of chicory, endive, great burdock and yacon provide insights into Asteraceae paleo-polyploidization history and plant inulin production.</title>
        <authorList>
            <person name="Fan W."/>
            <person name="Wang S."/>
            <person name="Wang H."/>
            <person name="Wang A."/>
            <person name="Jiang F."/>
            <person name="Liu H."/>
            <person name="Zhao H."/>
            <person name="Xu D."/>
            <person name="Zhang Y."/>
        </authorList>
    </citation>
    <scope>NUCLEOTIDE SEQUENCE [LARGE SCALE GENOMIC DNA]</scope>
    <source>
        <strain evidence="2">cv. Niubang</strain>
    </source>
</reference>
<comment type="caution">
    <text evidence="1">The sequence shown here is derived from an EMBL/GenBank/DDBJ whole genome shotgun (WGS) entry which is preliminary data.</text>
</comment>
<keyword evidence="2" id="KW-1185">Reference proteome</keyword>
<proteinExistence type="predicted"/>
<evidence type="ECO:0000313" key="2">
    <source>
        <dbReference type="Proteomes" id="UP001055879"/>
    </source>
</evidence>
<dbReference type="Proteomes" id="UP001055879">
    <property type="component" value="Linkage Group LG12"/>
</dbReference>
<organism evidence="1 2">
    <name type="scientific">Arctium lappa</name>
    <name type="common">Greater burdock</name>
    <name type="synonym">Lappa major</name>
    <dbReference type="NCBI Taxonomy" id="4217"/>
    <lineage>
        <taxon>Eukaryota</taxon>
        <taxon>Viridiplantae</taxon>
        <taxon>Streptophyta</taxon>
        <taxon>Embryophyta</taxon>
        <taxon>Tracheophyta</taxon>
        <taxon>Spermatophyta</taxon>
        <taxon>Magnoliopsida</taxon>
        <taxon>eudicotyledons</taxon>
        <taxon>Gunneridae</taxon>
        <taxon>Pentapetalae</taxon>
        <taxon>asterids</taxon>
        <taxon>campanulids</taxon>
        <taxon>Asterales</taxon>
        <taxon>Asteraceae</taxon>
        <taxon>Carduoideae</taxon>
        <taxon>Cardueae</taxon>
        <taxon>Arctiinae</taxon>
        <taxon>Arctium</taxon>
    </lineage>
</organism>
<gene>
    <name evidence="1" type="ORF">L6452_33720</name>
</gene>
<reference evidence="2" key="1">
    <citation type="journal article" date="2022" name="Mol. Ecol. Resour.">
        <title>The genomes of chicory, endive, great burdock and yacon provide insights into Asteraceae palaeo-polyploidization history and plant inulin production.</title>
        <authorList>
            <person name="Fan W."/>
            <person name="Wang S."/>
            <person name="Wang H."/>
            <person name="Wang A."/>
            <person name="Jiang F."/>
            <person name="Liu H."/>
            <person name="Zhao H."/>
            <person name="Xu D."/>
            <person name="Zhang Y."/>
        </authorList>
    </citation>
    <scope>NUCLEOTIDE SEQUENCE [LARGE SCALE GENOMIC DNA]</scope>
    <source>
        <strain evidence="2">cv. Niubang</strain>
    </source>
</reference>
<accession>A0ACB8YGV9</accession>
<evidence type="ECO:0000313" key="1">
    <source>
        <dbReference type="EMBL" id="KAI3684496.1"/>
    </source>
</evidence>
<dbReference type="EMBL" id="CM042058">
    <property type="protein sequence ID" value="KAI3684496.1"/>
    <property type="molecule type" value="Genomic_DNA"/>
</dbReference>
<sequence>MLPLSLLLLCALHMEKKSKKSLLRPWTSTQSATAIVAPQVTVKNKSDTLASILENAVLEKRFLKTLILLPTTLPFLPPHVPAIFIASSRYMIKKPTESKQLYLPSPSSRASTSMTSNSFNRTDA</sequence>
<name>A0ACB8YGV9_ARCLA</name>
<protein>
    <submittedName>
        <fullName evidence="1">Uncharacterized protein</fullName>
    </submittedName>
</protein>